<evidence type="ECO:0000256" key="6">
    <source>
        <dbReference type="SAM" id="Phobius"/>
    </source>
</evidence>
<proteinExistence type="inferred from homology"/>
<name>A0A8J2YL92_9BACL</name>
<comment type="similarity">
    <text evidence="1">Belongs to the peptidase S1C family.</text>
</comment>
<dbReference type="Pfam" id="PF13180">
    <property type="entry name" value="PDZ_2"/>
    <property type="match status" value="1"/>
</dbReference>
<dbReference type="InterPro" id="IPR009003">
    <property type="entry name" value="Peptidase_S1_PA"/>
</dbReference>
<reference evidence="8" key="2">
    <citation type="submission" date="2020-09" db="EMBL/GenBank/DDBJ databases">
        <authorList>
            <person name="Sun Q."/>
            <person name="Zhou Y."/>
        </authorList>
    </citation>
    <scope>NUCLEOTIDE SEQUENCE</scope>
    <source>
        <strain evidence="8">CGMCC 1.15371</strain>
    </source>
</reference>
<keyword evidence="6" id="KW-0472">Membrane</keyword>
<dbReference type="PANTHER" id="PTHR43343:SF3">
    <property type="entry name" value="PROTEASE DO-LIKE 8, CHLOROPLASTIC"/>
    <property type="match status" value="1"/>
</dbReference>
<dbReference type="InterPro" id="IPR043504">
    <property type="entry name" value="Peptidase_S1_PA_chymotrypsin"/>
</dbReference>
<reference evidence="8" key="1">
    <citation type="journal article" date="2014" name="Int. J. Syst. Evol. Microbiol.">
        <title>Complete genome sequence of Corynebacterium casei LMG S-19264T (=DSM 44701T), isolated from a smear-ripened cheese.</title>
        <authorList>
            <consortium name="US DOE Joint Genome Institute (JGI-PGF)"/>
            <person name="Walter F."/>
            <person name="Albersmeier A."/>
            <person name="Kalinowski J."/>
            <person name="Ruckert C."/>
        </authorList>
    </citation>
    <scope>NUCLEOTIDE SEQUENCE</scope>
    <source>
        <strain evidence="8">CGMCC 1.15371</strain>
    </source>
</reference>
<dbReference type="RefSeq" id="WP_188697352.1">
    <property type="nucleotide sequence ID" value="NZ_BMIR01000021.1"/>
</dbReference>
<evidence type="ECO:0000256" key="1">
    <source>
        <dbReference type="ARBA" id="ARBA00010541"/>
    </source>
</evidence>
<dbReference type="SUPFAM" id="SSF50156">
    <property type="entry name" value="PDZ domain-like"/>
    <property type="match status" value="1"/>
</dbReference>
<dbReference type="InterPro" id="IPR036034">
    <property type="entry name" value="PDZ_sf"/>
</dbReference>
<dbReference type="InterPro" id="IPR051201">
    <property type="entry name" value="Chloro_Bact_Ser_Proteases"/>
</dbReference>
<evidence type="ECO:0000313" key="8">
    <source>
        <dbReference type="EMBL" id="GGE52740.1"/>
    </source>
</evidence>
<dbReference type="Proteomes" id="UP000628775">
    <property type="component" value="Unassembled WGS sequence"/>
</dbReference>
<keyword evidence="6" id="KW-1133">Transmembrane helix</keyword>
<gene>
    <name evidence="8" type="primary">htrA</name>
    <name evidence="8" type="ORF">GCM10011391_34480</name>
</gene>
<organism evidence="8 9">
    <name type="scientific">Pullulanibacillus camelliae</name>
    <dbReference type="NCBI Taxonomy" id="1707096"/>
    <lineage>
        <taxon>Bacteria</taxon>
        <taxon>Bacillati</taxon>
        <taxon>Bacillota</taxon>
        <taxon>Bacilli</taxon>
        <taxon>Bacillales</taxon>
        <taxon>Sporolactobacillaceae</taxon>
        <taxon>Pullulanibacillus</taxon>
    </lineage>
</organism>
<evidence type="ECO:0000313" key="9">
    <source>
        <dbReference type="Proteomes" id="UP000628775"/>
    </source>
</evidence>
<dbReference type="SUPFAM" id="SSF50494">
    <property type="entry name" value="Trypsin-like serine proteases"/>
    <property type="match status" value="1"/>
</dbReference>
<dbReference type="PANTHER" id="PTHR43343">
    <property type="entry name" value="PEPTIDASE S12"/>
    <property type="match status" value="1"/>
</dbReference>
<evidence type="ECO:0000256" key="5">
    <source>
        <dbReference type="SAM" id="MobiDB-lite"/>
    </source>
</evidence>
<protein>
    <submittedName>
        <fullName evidence="8">Serine protease</fullName>
    </submittedName>
</protein>
<dbReference type="SMART" id="SM00228">
    <property type="entry name" value="PDZ"/>
    <property type="match status" value="1"/>
</dbReference>
<dbReference type="CDD" id="cd06781">
    <property type="entry name" value="cpPDZ_BsHtra-like"/>
    <property type="match status" value="1"/>
</dbReference>
<dbReference type="GO" id="GO:0004252">
    <property type="term" value="F:serine-type endopeptidase activity"/>
    <property type="evidence" value="ECO:0007669"/>
    <property type="project" value="InterPro"/>
</dbReference>
<feature type="region of interest" description="Disordered" evidence="5">
    <location>
        <begin position="58"/>
        <end position="89"/>
    </location>
</feature>
<dbReference type="InterPro" id="IPR001940">
    <property type="entry name" value="Peptidase_S1C"/>
</dbReference>
<feature type="transmembrane region" description="Helical" evidence="6">
    <location>
        <begin position="26"/>
        <end position="49"/>
    </location>
</feature>
<feature type="domain" description="PDZ" evidence="7">
    <location>
        <begin position="302"/>
        <end position="375"/>
    </location>
</feature>
<keyword evidence="6" id="KW-0812">Transmembrane</keyword>
<evidence type="ECO:0000259" key="7">
    <source>
        <dbReference type="PROSITE" id="PS50106"/>
    </source>
</evidence>
<dbReference type="PRINTS" id="PR00834">
    <property type="entry name" value="PROTEASES2C"/>
</dbReference>
<dbReference type="Pfam" id="PF13365">
    <property type="entry name" value="Trypsin_2"/>
    <property type="match status" value="1"/>
</dbReference>
<dbReference type="AlphaFoldDB" id="A0A8J2YL92"/>
<dbReference type="Gene3D" id="2.40.10.10">
    <property type="entry name" value="Trypsin-like serine proteases"/>
    <property type="match status" value="2"/>
</dbReference>
<dbReference type="Gene3D" id="2.30.42.10">
    <property type="match status" value="1"/>
</dbReference>
<sequence>MGYYSNDNDGSNKKPSRSPRYARSGWFISGLLGALVAIVVFFIASPYLAKHNLLPGSNDSSQVSGIPTTDATSNSQNHHTENLTIKNSTDSVESAVDKVSPAVVAVINMQKQSDGTNFLQSDTLQEAGMGSGIIYKKSGQYAYVVTNNHVVSGADKLEVQFDNNTKVTGKLLGEDSLYDLAVIRIPSDKVNKVASFGQSSALKRGEPVIAIGNPLGFSGSVTQGIVSSNNRMIERTVDTQGGQVQYNAQVIQTDAAINPGNSGGALVNIQGQVVGINSLKIAETDTEGIGFAIPIDVAIPVINQLEKTGKVERPYMGIGLVDLSEVAGNIQQLNLPKTVTSGLVVSQISSNSPAGKAGLKEGDVIVAVNSQKIKDYVDFSTYLYTKLKVGQTVKIDYYRNGDKKTTSLTLGGKTFS</sequence>
<keyword evidence="2 8" id="KW-0645">Protease</keyword>
<keyword evidence="3" id="KW-0378">Hydrolase</keyword>
<comment type="caution">
    <text evidence="8">The sequence shown here is derived from an EMBL/GenBank/DDBJ whole genome shotgun (WGS) entry which is preliminary data.</text>
</comment>
<accession>A0A8J2YL92</accession>
<dbReference type="GO" id="GO:0006508">
    <property type="term" value="P:proteolysis"/>
    <property type="evidence" value="ECO:0007669"/>
    <property type="project" value="UniProtKB-KW"/>
</dbReference>
<dbReference type="PROSITE" id="PS50106">
    <property type="entry name" value="PDZ"/>
    <property type="match status" value="1"/>
</dbReference>
<evidence type="ECO:0000256" key="3">
    <source>
        <dbReference type="ARBA" id="ARBA00022801"/>
    </source>
</evidence>
<dbReference type="EMBL" id="BMIR01000021">
    <property type="protein sequence ID" value="GGE52740.1"/>
    <property type="molecule type" value="Genomic_DNA"/>
</dbReference>
<evidence type="ECO:0000256" key="2">
    <source>
        <dbReference type="ARBA" id="ARBA00022670"/>
    </source>
</evidence>
<evidence type="ECO:0000256" key="4">
    <source>
        <dbReference type="ARBA" id="ARBA00022825"/>
    </source>
</evidence>
<dbReference type="InterPro" id="IPR001478">
    <property type="entry name" value="PDZ"/>
</dbReference>
<keyword evidence="9" id="KW-1185">Reference proteome</keyword>
<keyword evidence="4" id="KW-0720">Serine protease</keyword>